<accession>A0ABR1VVI4</accession>
<evidence type="ECO:0000313" key="1">
    <source>
        <dbReference type="EMBL" id="KAK8075253.1"/>
    </source>
</evidence>
<reference evidence="1 2" key="1">
    <citation type="submission" date="2023-01" db="EMBL/GenBank/DDBJ databases">
        <title>Analysis of 21 Apiospora genomes using comparative genomics revels a genus with tremendous synthesis potential of carbohydrate active enzymes and secondary metabolites.</title>
        <authorList>
            <person name="Sorensen T."/>
        </authorList>
    </citation>
    <scope>NUCLEOTIDE SEQUENCE [LARGE SCALE GENOMIC DNA]</scope>
    <source>
        <strain evidence="1 2">CBS 114990</strain>
    </source>
</reference>
<protein>
    <submittedName>
        <fullName evidence="1">Uncharacterized protein</fullName>
    </submittedName>
</protein>
<dbReference type="Proteomes" id="UP001433268">
    <property type="component" value="Unassembled WGS sequence"/>
</dbReference>
<proteinExistence type="predicted"/>
<comment type="caution">
    <text evidence="1">The sequence shown here is derived from an EMBL/GenBank/DDBJ whole genome shotgun (WGS) entry which is preliminary data.</text>
</comment>
<dbReference type="EMBL" id="JAQQWN010000007">
    <property type="protein sequence ID" value="KAK8075253.1"/>
    <property type="molecule type" value="Genomic_DNA"/>
</dbReference>
<sequence length="322" mass="36339">EDLELLCTAACSDSLTRWQNDVASRCTSATFNWHGSVVLAEIEPRHVEERARSGMHARQCSELVFSRITGLAGQRFRQVCHLQPLFRAHLLMVTNIRFNPEACREQDPADNPDICNKEGWSVAEIYPDMKSITRLHPPDLADGQQYCSECFIKMWRQRLQSPTLPDSEFSDYMVEQYEDLQKKCSTTLGYVPYTKTLLLSTPKTTASPTRTVEPTATPVCSGQIVTPDPEQLRTCNEITDTFNVTTGDAMLATGNKFCQFNSTLCLPLPCELDTIYLSPTCEELAKRYSTDSNPVDSTQFLFWNKAIRGSCGSLFNDQRVCK</sequence>
<dbReference type="GeneID" id="92047291"/>
<keyword evidence="2" id="KW-1185">Reference proteome</keyword>
<gene>
    <name evidence="1" type="ORF">PG997_009916</name>
</gene>
<evidence type="ECO:0000313" key="2">
    <source>
        <dbReference type="Proteomes" id="UP001433268"/>
    </source>
</evidence>
<name>A0ABR1VVI4_9PEZI</name>
<feature type="non-terminal residue" evidence="1">
    <location>
        <position position="1"/>
    </location>
</feature>
<feature type="non-terminal residue" evidence="1">
    <location>
        <position position="322"/>
    </location>
</feature>
<dbReference type="RefSeq" id="XP_066666193.1">
    <property type="nucleotide sequence ID" value="XM_066814231.1"/>
</dbReference>
<organism evidence="1 2">
    <name type="scientific">Apiospora hydei</name>
    <dbReference type="NCBI Taxonomy" id="1337664"/>
    <lineage>
        <taxon>Eukaryota</taxon>
        <taxon>Fungi</taxon>
        <taxon>Dikarya</taxon>
        <taxon>Ascomycota</taxon>
        <taxon>Pezizomycotina</taxon>
        <taxon>Sordariomycetes</taxon>
        <taxon>Xylariomycetidae</taxon>
        <taxon>Amphisphaeriales</taxon>
        <taxon>Apiosporaceae</taxon>
        <taxon>Apiospora</taxon>
    </lineage>
</organism>